<name>A0A7X0ZR95_9LIST</name>
<evidence type="ECO:0000313" key="2">
    <source>
        <dbReference type="EMBL" id="MBC2294919.1"/>
    </source>
</evidence>
<dbReference type="RefSeq" id="WP_185630175.1">
    <property type="nucleotide sequence ID" value="NZ_JAARZS010000077.1"/>
</dbReference>
<accession>A0A7X0ZR95</accession>
<evidence type="ECO:0000313" key="3">
    <source>
        <dbReference type="Proteomes" id="UP000543005"/>
    </source>
</evidence>
<sequence>MENFVTPVSDGFDSQPCTYTQRNKYEEMSTVLNEKGFIELPYAEMNMVISDIDLAPDGSIVSFGKQ</sequence>
<dbReference type="Proteomes" id="UP000585696">
    <property type="component" value="Unassembled WGS sequence"/>
</dbReference>
<reference evidence="3 4" key="1">
    <citation type="submission" date="2020-03" db="EMBL/GenBank/DDBJ databases">
        <title>Soil Listeria distribution.</title>
        <authorList>
            <person name="Liao J."/>
            <person name="Wiedmann M."/>
        </authorList>
    </citation>
    <scope>NUCLEOTIDE SEQUENCE [LARGE SCALE GENOMIC DNA]</scope>
    <source>
        <strain evidence="2 3">FSL L7-0051</strain>
        <strain evidence="1 4">FSL L7-0054</strain>
    </source>
</reference>
<evidence type="ECO:0000313" key="1">
    <source>
        <dbReference type="EMBL" id="MBC2285978.1"/>
    </source>
</evidence>
<protein>
    <submittedName>
        <fullName evidence="2">Uncharacterized protein</fullName>
    </submittedName>
</protein>
<comment type="caution">
    <text evidence="2">The sequence shown here is derived from an EMBL/GenBank/DDBJ whole genome shotgun (WGS) entry which is preliminary data.</text>
</comment>
<organism evidence="2 3">
    <name type="scientific">Listeria booriae</name>
    <dbReference type="NCBI Taxonomy" id="1552123"/>
    <lineage>
        <taxon>Bacteria</taxon>
        <taxon>Bacillati</taxon>
        <taxon>Bacillota</taxon>
        <taxon>Bacilli</taxon>
        <taxon>Bacillales</taxon>
        <taxon>Listeriaceae</taxon>
        <taxon>Listeria</taxon>
    </lineage>
</organism>
<dbReference type="EMBL" id="JAARZS010000077">
    <property type="protein sequence ID" value="MBC2285978.1"/>
    <property type="molecule type" value="Genomic_DNA"/>
</dbReference>
<evidence type="ECO:0000313" key="4">
    <source>
        <dbReference type="Proteomes" id="UP000585696"/>
    </source>
</evidence>
<dbReference type="EMBL" id="JAARZT010000052">
    <property type="protein sequence ID" value="MBC2294919.1"/>
    <property type="molecule type" value="Genomic_DNA"/>
</dbReference>
<gene>
    <name evidence="1" type="ORF">HCB69_16535</name>
    <name evidence="2" type="ORF">HCC36_17050</name>
</gene>
<proteinExistence type="predicted"/>
<dbReference type="Proteomes" id="UP000543005">
    <property type="component" value="Unassembled WGS sequence"/>
</dbReference>
<dbReference type="AlphaFoldDB" id="A0A7X0ZR95"/>